<evidence type="ECO:0000313" key="2">
    <source>
        <dbReference type="Proteomes" id="UP000294498"/>
    </source>
</evidence>
<organism evidence="1 2">
    <name type="scientific">Dinghuibacter silviterrae</name>
    <dbReference type="NCBI Taxonomy" id="1539049"/>
    <lineage>
        <taxon>Bacteria</taxon>
        <taxon>Pseudomonadati</taxon>
        <taxon>Bacteroidota</taxon>
        <taxon>Chitinophagia</taxon>
        <taxon>Chitinophagales</taxon>
        <taxon>Chitinophagaceae</taxon>
        <taxon>Dinghuibacter</taxon>
    </lineage>
</organism>
<evidence type="ECO:0000313" key="1">
    <source>
        <dbReference type="EMBL" id="TDX02252.1"/>
    </source>
</evidence>
<reference evidence="1 2" key="1">
    <citation type="submission" date="2019-03" db="EMBL/GenBank/DDBJ databases">
        <title>Genomic Encyclopedia of Type Strains, Phase IV (KMG-IV): sequencing the most valuable type-strain genomes for metagenomic binning, comparative biology and taxonomic classification.</title>
        <authorList>
            <person name="Goeker M."/>
        </authorList>
    </citation>
    <scope>NUCLEOTIDE SEQUENCE [LARGE SCALE GENOMIC DNA]</scope>
    <source>
        <strain evidence="1 2">DSM 100059</strain>
    </source>
</reference>
<name>A0A4R8DV15_9BACT</name>
<gene>
    <name evidence="1" type="ORF">EDB95_3307</name>
</gene>
<dbReference type="Proteomes" id="UP000294498">
    <property type="component" value="Unassembled WGS sequence"/>
</dbReference>
<sequence>MVTEVRIRAFRAVDEPETCRHFIEGHRTVLGNHGINKVTSSNDQWANWPSVFVVVVESEDDGRMFGGARVHAADGVHPLPIEGAVGDMDPSIYVMVRENLSKGTGELCGLWNSIEVAGLGIGAIFASRAALAIAPQIGLTTIFSLCSPVTVKFSEWQGGRIIKDIGNNGTFYYPKHDLLATAVFVQDMINMPDTAALERDRIMNLREQPRQVAMEHYPFRKGSTAIKISYDLRVQNADIHEFRNA</sequence>
<dbReference type="OrthoDB" id="660041at2"/>
<accession>A0A4R8DV15</accession>
<dbReference type="EMBL" id="SODV01000001">
    <property type="protein sequence ID" value="TDX02252.1"/>
    <property type="molecule type" value="Genomic_DNA"/>
</dbReference>
<dbReference type="AlphaFoldDB" id="A0A4R8DV15"/>
<proteinExistence type="predicted"/>
<comment type="caution">
    <text evidence="1">The sequence shown here is derived from an EMBL/GenBank/DDBJ whole genome shotgun (WGS) entry which is preliminary data.</text>
</comment>
<protein>
    <submittedName>
        <fullName evidence="1">Uncharacterized protein</fullName>
    </submittedName>
</protein>
<dbReference type="RefSeq" id="WP_133994873.1">
    <property type="nucleotide sequence ID" value="NZ_SODV01000001.1"/>
</dbReference>
<keyword evidence="2" id="KW-1185">Reference proteome</keyword>